<gene>
    <name evidence="1" type="ORF">R1flu_014615</name>
</gene>
<dbReference type="AlphaFoldDB" id="A0ABD1YGL2"/>
<accession>A0ABD1YGL2</accession>
<reference evidence="1 2" key="1">
    <citation type="submission" date="2024-09" db="EMBL/GenBank/DDBJ databases">
        <title>Chromosome-scale assembly of Riccia fluitans.</title>
        <authorList>
            <person name="Paukszto L."/>
            <person name="Sawicki J."/>
            <person name="Karawczyk K."/>
            <person name="Piernik-Szablinska J."/>
            <person name="Szczecinska M."/>
            <person name="Mazdziarz M."/>
        </authorList>
    </citation>
    <scope>NUCLEOTIDE SEQUENCE [LARGE SCALE GENOMIC DNA]</scope>
    <source>
        <strain evidence="1">Rf_01</strain>
        <tissue evidence="1">Aerial parts of the thallus</tissue>
    </source>
</reference>
<evidence type="ECO:0000313" key="1">
    <source>
        <dbReference type="EMBL" id="KAL2629929.1"/>
    </source>
</evidence>
<dbReference type="Proteomes" id="UP001605036">
    <property type="component" value="Unassembled WGS sequence"/>
</dbReference>
<evidence type="ECO:0000313" key="2">
    <source>
        <dbReference type="Proteomes" id="UP001605036"/>
    </source>
</evidence>
<dbReference type="EMBL" id="JBHFFA010000004">
    <property type="protein sequence ID" value="KAL2629929.1"/>
    <property type="molecule type" value="Genomic_DNA"/>
</dbReference>
<protein>
    <submittedName>
        <fullName evidence="1">Uncharacterized protein</fullName>
    </submittedName>
</protein>
<organism evidence="1 2">
    <name type="scientific">Riccia fluitans</name>
    <dbReference type="NCBI Taxonomy" id="41844"/>
    <lineage>
        <taxon>Eukaryota</taxon>
        <taxon>Viridiplantae</taxon>
        <taxon>Streptophyta</taxon>
        <taxon>Embryophyta</taxon>
        <taxon>Marchantiophyta</taxon>
        <taxon>Marchantiopsida</taxon>
        <taxon>Marchantiidae</taxon>
        <taxon>Marchantiales</taxon>
        <taxon>Ricciaceae</taxon>
        <taxon>Riccia</taxon>
    </lineage>
</organism>
<name>A0ABD1YGL2_9MARC</name>
<keyword evidence="2" id="KW-1185">Reference proteome</keyword>
<comment type="caution">
    <text evidence="1">The sequence shown here is derived from an EMBL/GenBank/DDBJ whole genome shotgun (WGS) entry which is preliminary data.</text>
</comment>
<proteinExistence type="predicted"/>
<sequence length="70" mass="7795">MKTSETSSCELQESVHQRRKCASEDFGIRQLAPSCIDLRQTEALRYCLPSFLLLGQQEEARNYSGKAAGG</sequence>